<evidence type="ECO:0000313" key="2">
    <source>
        <dbReference type="EMBL" id="KAB8212851.1"/>
    </source>
</evidence>
<dbReference type="AlphaFoldDB" id="A0A5N6E5L4"/>
<dbReference type="Gene3D" id="3.40.970.10">
    <property type="entry name" value="Ribonuclease H1, N-terminal domain"/>
    <property type="match status" value="1"/>
</dbReference>
<dbReference type="Proteomes" id="UP000326799">
    <property type="component" value="Unassembled WGS sequence"/>
</dbReference>
<dbReference type="InterPro" id="IPR009027">
    <property type="entry name" value="Ribosomal_bL9/RNase_H1_N"/>
</dbReference>
<dbReference type="EMBL" id="ML733827">
    <property type="protein sequence ID" value="KAB8212851.1"/>
    <property type="molecule type" value="Genomic_DNA"/>
</dbReference>
<feature type="domain" description="Ribonuclease H1 N-terminal" evidence="1">
    <location>
        <begin position="5"/>
        <end position="50"/>
    </location>
</feature>
<dbReference type="Pfam" id="PF01693">
    <property type="entry name" value="Cauli_VI"/>
    <property type="match status" value="1"/>
</dbReference>
<name>A0A5N6E5L4_9EURO</name>
<dbReference type="InterPro" id="IPR011320">
    <property type="entry name" value="RNase_H1_N"/>
</dbReference>
<dbReference type="InterPro" id="IPR037056">
    <property type="entry name" value="RNase_H1_N_sf"/>
</dbReference>
<gene>
    <name evidence="2" type="ORF">BDV33DRAFT_186025</name>
</gene>
<evidence type="ECO:0000313" key="3">
    <source>
        <dbReference type="Proteomes" id="UP000326799"/>
    </source>
</evidence>
<dbReference type="SUPFAM" id="SSF55658">
    <property type="entry name" value="L9 N-domain-like"/>
    <property type="match status" value="1"/>
</dbReference>
<sequence>MPSQRYYAVAQGRPPAPGIFLSWDVTKSLVNGYKGSLFRGFLTLEGATNYLAEKNVPEDQRVIRSASVDELQA</sequence>
<proteinExistence type="predicted"/>
<organism evidence="2 3">
    <name type="scientific">Aspergillus novoparasiticus</name>
    <dbReference type="NCBI Taxonomy" id="986946"/>
    <lineage>
        <taxon>Eukaryota</taxon>
        <taxon>Fungi</taxon>
        <taxon>Dikarya</taxon>
        <taxon>Ascomycota</taxon>
        <taxon>Pezizomycotina</taxon>
        <taxon>Eurotiomycetes</taxon>
        <taxon>Eurotiomycetidae</taxon>
        <taxon>Eurotiales</taxon>
        <taxon>Aspergillaceae</taxon>
        <taxon>Aspergillus</taxon>
        <taxon>Aspergillus subgen. Circumdati</taxon>
    </lineage>
</organism>
<protein>
    <recommendedName>
        <fullName evidence="1">Ribonuclease H1 N-terminal domain-containing protein</fullName>
    </recommendedName>
</protein>
<keyword evidence="3" id="KW-1185">Reference proteome</keyword>
<reference evidence="2 3" key="1">
    <citation type="submission" date="2019-04" db="EMBL/GenBank/DDBJ databases">
        <title>Fungal friends and foes A comparative genomics study of 23 Aspergillus species from section Flavi.</title>
        <authorList>
            <consortium name="DOE Joint Genome Institute"/>
            <person name="Kjaerbolling I."/>
            <person name="Vesth T.C."/>
            <person name="Frisvad J.C."/>
            <person name="Nybo J.L."/>
            <person name="Theobald S."/>
            <person name="Kildgaard S."/>
            <person name="Petersen T.I."/>
            <person name="Kuo A."/>
            <person name="Sato A."/>
            <person name="Lyhne E.K."/>
            <person name="Kogle M.E."/>
            <person name="Wiebenga A."/>
            <person name="Kun R.S."/>
            <person name="Lubbers R.J."/>
            <person name="Makela M.R."/>
            <person name="Barry K."/>
            <person name="Chovatia M."/>
            <person name="Clum A."/>
            <person name="Daum C."/>
            <person name="Haridas S."/>
            <person name="He G."/>
            <person name="LaButti K."/>
            <person name="Lipzen A."/>
            <person name="Mondo S."/>
            <person name="Pangilinan J."/>
            <person name="Riley R."/>
            <person name="Salamov A."/>
            <person name="Simmons B.A."/>
            <person name="Magnuson J.K."/>
            <person name="Henrissat B."/>
            <person name="Mortensen U.H."/>
            <person name="Larsen T.O."/>
            <person name="De vries R.P."/>
            <person name="Grigoriev I.V."/>
            <person name="Machida M."/>
            <person name="Baker S.E."/>
            <person name="Andersen M.R."/>
        </authorList>
    </citation>
    <scope>NUCLEOTIDE SEQUENCE [LARGE SCALE GENOMIC DNA]</scope>
    <source>
        <strain evidence="2 3">CBS 126849</strain>
    </source>
</reference>
<evidence type="ECO:0000259" key="1">
    <source>
        <dbReference type="Pfam" id="PF01693"/>
    </source>
</evidence>
<accession>A0A5N6E5L4</accession>